<dbReference type="InterPro" id="IPR014031">
    <property type="entry name" value="Ketoacyl_synth_C"/>
</dbReference>
<evidence type="ECO:0000256" key="4">
    <source>
        <dbReference type="ARBA" id="ARBA00022679"/>
    </source>
</evidence>
<dbReference type="FunFam" id="3.40.47.10:FF:000019">
    <property type="entry name" value="Polyketide synthase type I"/>
    <property type="match status" value="1"/>
</dbReference>
<dbReference type="InterPro" id="IPR014030">
    <property type="entry name" value="Ketoacyl_synth_N"/>
</dbReference>
<dbReference type="SMART" id="SM00822">
    <property type="entry name" value="PKS_KR"/>
    <property type="match status" value="1"/>
</dbReference>
<dbReference type="SUPFAM" id="SSF53901">
    <property type="entry name" value="Thiolase-like"/>
    <property type="match status" value="1"/>
</dbReference>
<evidence type="ECO:0000256" key="5">
    <source>
        <dbReference type="ARBA" id="ARBA00054155"/>
    </source>
</evidence>
<dbReference type="Pfam" id="PF16197">
    <property type="entry name" value="KAsynt_C_assoc"/>
    <property type="match status" value="1"/>
</dbReference>
<evidence type="ECO:0000313" key="8">
    <source>
        <dbReference type="EMBL" id="MBE0345449.1"/>
    </source>
</evidence>
<dbReference type="Gene3D" id="3.30.70.3290">
    <property type="match status" value="1"/>
</dbReference>
<dbReference type="Gene3D" id="3.40.366.10">
    <property type="entry name" value="Malonyl-Coenzyme A Acyl Carrier Protein, domain 2"/>
    <property type="match status" value="1"/>
</dbReference>
<dbReference type="PROSITE" id="PS50075">
    <property type="entry name" value="CARRIER"/>
    <property type="match status" value="1"/>
</dbReference>
<dbReference type="InterPro" id="IPR020841">
    <property type="entry name" value="PKS_Beta-ketoAc_synthase_dom"/>
</dbReference>
<keyword evidence="3" id="KW-0597">Phosphoprotein</keyword>
<comment type="caution">
    <text evidence="8">The sequence shown here is derived from an EMBL/GenBank/DDBJ whole genome shotgun (WGS) entry which is preliminary data.</text>
</comment>
<dbReference type="PROSITE" id="PS52004">
    <property type="entry name" value="KS3_2"/>
    <property type="match status" value="1"/>
</dbReference>
<comment type="function">
    <text evidence="5">Involved in production of the polyketide antibiotic thailandamide.</text>
</comment>
<dbReference type="PANTHER" id="PTHR43775:SF37">
    <property type="entry name" value="SI:DKEY-61P9.11"/>
    <property type="match status" value="1"/>
</dbReference>
<dbReference type="InterPro" id="IPR001227">
    <property type="entry name" value="Ac_transferase_dom_sf"/>
</dbReference>
<dbReference type="PANTHER" id="PTHR43775">
    <property type="entry name" value="FATTY ACID SYNTHASE"/>
    <property type="match status" value="1"/>
</dbReference>
<dbReference type="InterPro" id="IPR032821">
    <property type="entry name" value="PKS_assoc"/>
</dbReference>
<dbReference type="GO" id="GO:0006633">
    <property type="term" value="P:fatty acid biosynthetic process"/>
    <property type="evidence" value="ECO:0007669"/>
    <property type="project" value="TreeGrafter"/>
</dbReference>
<evidence type="ECO:0000256" key="2">
    <source>
        <dbReference type="ARBA" id="ARBA00022450"/>
    </source>
</evidence>
<comment type="similarity">
    <text evidence="1">Belongs to the short-chain dehydrogenases/reductases (SDR) family.</text>
</comment>
<reference evidence="8 9" key="1">
    <citation type="submission" date="2015-06" db="EMBL/GenBank/DDBJ databases">
        <title>Genome sequence of Pseudoalteromonas peptidolytica.</title>
        <authorList>
            <person name="Xie B.-B."/>
            <person name="Rong J.-C."/>
            <person name="Qin Q.-L."/>
            <person name="Zhang Y.-Z."/>
        </authorList>
    </citation>
    <scope>NUCLEOTIDE SEQUENCE [LARGE SCALE GENOMIC DNA]</scope>
    <source>
        <strain evidence="8 9">F12-50-A1</strain>
    </source>
</reference>
<dbReference type="Pfam" id="PF02801">
    <property type="entry name" value="Ketoacyl-synt_C"/>
    <property type="match status" value="1"/>
</dbReference>
<dbReference type="SUPFAM" id="SSF51735">
    <property type="entry name" value="NAD(P)-binding Rossmann-fold domains"/>
    <property type="match status" value="2"/>
</dbReference>
<evidence type="ECO:0008006" key="10">
    <source>
        <dbReference type="Google" id="ProtNLM"/>
    </source>
</evidence>
<dbReference type="GO" id="GO:0004312">
    <property type="term" value="F:fatty acid synthase activity"/>
    <property type="evidence" value="ECO:0007669"/>
    <property type="project" value="TreeGrafter"/>
</dbReference>
<evidence type="ECO:0000256" key="1">
    <source>
        <dbReference type="ARBA" id="ARBA00006484"/>
    </source>
</evidence>
<organism evidence="8 9">
    <name type="scientific">Pseudoalteromonas peptidolytica F12-50-A1</name>
    <dbReference type="NCBI Taxonomy" id="1315280"/>
    <lineage>
        <taxon>Bacteria</taxon>
        <taxon>Pseudomonadati</taxon>
        <taxon>Pseudomonadota</taxon>
        <taxon>Gammaproteobacteria</taxon>
        <taxon>Alteromonadales</taxon>
        <taxon>Pseudoalteromonadaceae</taxon>
        <taxon>Pseudoalteromonas</taxon>
    </lineage>
</organism>
<dbReference type="Gene3D" id="3.40.47.10">
    <property type="match status" value="1"/>
</dbReference>
<dbReference type="CDD" id="cd00833">
    <property type="entry name" value="PKS"/>
    <property type="match status" value="1"/>
</dbReference>
<dbReference type="Gene3D" id="1.10.1200.10">
    <property type="entry name" value="ACP-like"/>
    <property type="match status" value="1"/>
</dbReference>
<dbReference type="InterPro" id="IPR016039">
    <property type="entry name" value="Thiolase-like"/>
</dbReference>
<dbReference type="InterPro" id="IPR050091">
    <property type="entry name" value="PKS_NRPS_Biosynth_Enz"/>
</dbReference>
<dbReference type="Pfam" id="PF08659">
    <property type="entry name" value="KR"/>
    <property type="match status" value="1"/>
</dbReference>
<dbReference type="Pfam" id="PF00109">
    <property type="entry name" value="ketoacyl-synt"/>
    <property type="match status" value="1"/>
</dbReference>
<dbReference type="SMART" id="SM01294">
    <property type="entry name" value="PKS_PP_betabranch"/>
    <property type="match status" value="1"/>
</dbReference>
<protein>
    <recommendedName>
        <fullName evidence="10">Carrier domain-containing protein</fullName>
    </recommendedName>
</protein>
<proteinExistence type="inferred from homology"/>
<dbReference type="EMBL" id="AQHF01000020">
    <property type="protein sequence ID" value="MBE0345449.1"/>
    <property type="molecule type" value="Genomic_DNA"/>
</dbReference>
<name>A0A8I0MUK8_9GAMM</name>
<dbReference type="GO" id="GO:0031177">
    <property type="term" value="F:phosphopantetheine binding"/>
    <property type="evidence" value="ECO:0007669"/>
    <property type="project" value="InterPro"/>
</dbReference>
<dbReference type="Proteomes" id="UP000660708">
    <property type="component" value="Unassembled WGS sequence"/>
</dbReference>
<dbReference type="RefSeq" id="WP_147388995.1">
    <property type="nucleotide sequence ID" value="NZ_AQHF01000020.1"/>
</dbReference>
<feature type="domain" description="Carrier" evidence="6">
    <location>
        <begin position="1356"/>
        <end position="1433"/>
    </location>
</feature>
<gene>
    <name evidence="8" type="ORF">PPEP_a0332</name>
</gene>
<dbReference type="SUPFAM" id="SSF47336">
    <property type="entry name" value="ACP-like"/>
    <property type="match status" value="1"/>
</dbReference>
<dbReference type="InterPro" id="IPR013968">
    <property type="entry name" value="PKS_KR"/>
</dbReference>
<dbReference type="Gene3D" id="3.40.50.720">
    <property type="entry name" value="NAD(P)-binding Rossmann-like Domain"/>
    <property type="match status" value="1"/>
</dbReference>
<dbReference type="InterPro" id="IPR009081">
    <property type="entry name" value="PP-bd_ACP"/>
</dbReference>
<dbReference type="InterPro" id="IPR036736">
    <property type="entry name" value="ACP-like_sf"/>
</dbReference>
<dbReference type="InterPro" id="IPR020806">
    <property type="entry name" value="PKS_PP-bd"/>
</dbReference>
<evidence type="ECO:0000313" key="9">
    <source>
        <dbReference type="Proteomes" id="UP000660708"/>
    </source>
</evidence>
<feature type="domain" description="Ketosynthase family 3 (KS3)" evidence="7">
    <location>
        <begin position="35"/>
        <end position="459"/>
    </location>
</feature>
<evidence type="ECO:0000259" key="6">
    <source>
        <dbReference type="PROSITE" id="PS50075"/>
    </source>
</evidence>
<dbReference type="CDD" id="cd05274">
    <property type="entry name" value="KR_FAS_SDR_x"/>
    <property type="match status" value="1"/>
</dbReference>
<dbReference type="SMART" id="SM00823">
    <property type="entry name" value="PKS_PP"/>
    <property type="match status" value="1"/>
</dbReference>
<evidence type="ECO:0000259" key="7">
    <source>
        <dbReference type="PROSITE" id="PS52004"/>
    </source>
</evidence>
<keyword evidence="4" id="KW-0808">Transferase</keyword>
<accession>A0A8I0MUK8</accession>
<dbReference type="SMART" id="SM00825">
    <property type="entry name" value="PKS_KS"/>
    <property type="match status" value="1"/>
</dbReference>
<dbReference type="InterPro" id="IPR057326">
    <property type="entry name" value="KR_dom"/>
</dbReference>
<keyword evidence="9" id="KW-1185">Reference proteome</keyword>
<evidence type="ECO:0000256" key="3">
    <source>
        <dbReference type="ARBA" id="ARBA00022553"/>
    </source>
</evidence>
<keyword evidence="2" id="KW-0596">Phosphopantetheine</keyword>
<sequence length="1483" mass="162114">MSNINDEKINGVLKKSLEKISSLKQELALERAAKHEPIALIGGSCRLPGGVSSLDEFWTLLKDGKDVISKVPRNRWNTERFYDSTPFKTGHYNTDYGGFVDDVFGFDERFFGMSAAEAENLDPQQRLLLELSVHALEHAGISFKQISGAAAGIFVGIGSADYELLHLSAADTIDSQIGLGTNRAIAAGRLAHFLNVHGPVMQLDTSCSSSLLAIHLACQSLRSRECDIGLAAGVNLMLAPNGYIGFSQIGALSTSGKCHTFDQSADGYVRGEGGGVAVFKRLSDAIKDKDNIICVISGSAVNHDGRSNGLTAPNGSAQAALIKSALHNANKTAEDIQYIEAHGTGTSLGDPIEVNALGTIFKSAKSAENPLYIGAVKTNMGHLEAAAGISSFFKTALAIHHHYLPPSLHFESANPYINWQRYPLSVVSEGMAWPACTNKSAGVSGFGMSGTNVHCILSEYQSSEVAAQPDNTDRTVHPFILSAKCEGALQQLRADYIDVISRDFDSFAGICASTVRANNHYKYRFATFAHSRESLLARLKEKAPTAPSTLGKRENYIQLTEFHALADLQAVIAAMQTQLPVYATHFNQVSAWVASDLTQPLAWYVAQSELSPQVHQVLTACHFYALARCLDYYGVTLKGVGGDSDLAHVLAAHFVGLLTIQEVIRSLLGEPASLAASNEILNNVLSFDKAQVEFVLLSEESLTSVDATVARPQTAMLQELQDANVLVVGMQNAMLSVPRSEQTETHYIVINEQINTLYACLASLYEVGESIHFDAVLHSIPTNKVRLPLYPFQRTHFERHNPLREQVSPLTKAQSSADVFKNLLNDADLSDAAKASLPEIFSFLEGDSANDSESVVELLNYAWEQYIDTEEQNATTVIDDVLLLGFDTLLPHLLSTKLNETHNTIRVTHIDLRSFVHPEMNSAAFEQALQCWVEQVADKGQVIFIAPQGLEEVSVFSAISQQALMLKACIKVLSANSHMRLKAITTGALCVDSDDTVNLSQGGMWSLLKSIDMECPSLHCSLLDINSVDVNDRELQTMTDFVLHGYGQERWVATRDNTLRVPRLVQVEEAVAVNPPVLTGKYLITGGRGSIALKLASFLAQQGASQLILACRDTRFSEQDSNVVESLRALGCKVLIQQCDFTDKNSVQQLFAETYREGRVDGVYHLAGVKGEIQHFSECHDDAVLATLNVKIQGTLYVGEQVQAYNIPQFVAFSSIAATWGASYQASYALANGFLESYCHYLNTVKINAQCLNWGPWLNTGMAASAHEQETLLQSGILPAPAEQMFAQMQQAMASEQTQFTITCMDWSKFLPLIELHGENRLFATISESVFGSHQQANSRSSSPLKETLLALPETSRRKEIVERVMEQLAATLNVASATISADDGFIDLGMNSLKAIEFKEGLEAIFHINIPVSASFDYPSANLLSNFLYDELFDIEHVTLVDIETSAHSVSEGEQEPEWDDLNEAELESLLRNKLETLEVEL</sequence>
<dbReference type="Pfam" id="PF00550">
    <property type="entry name" value="PP-binding"/>
    <property type="match status" value="1"/>
</dbReference>
<dbReference type="InterPro" id="IPR036291">
    <property type="entry name" value="NAD(P)-bd_dom_sf"/>
</dbReference>